<reference evidence="16 17" key="2">
    <citation type="journal article" date="2016" name="Infect. Immun.">
        <title>Helicobacter saguini, a Novel Helicobacter Isolated from Cotton-Top Tamarins with Ulcerative Colitis, Has Proinflammatory Properties and Induces Typhlocolitis and Dysplasia in Gnotobiotic IL-10-/- Mice.</title>
        <authorList>
            <person name="Shen Z."/>
            <person name="Mannion A."/>
            <person name="Whary M.T."/>
            <person name="Muthupalani S."/>
            <person name="Sheh A."/>
            <person name="Feng Y."/>
            <person name="Gong G."/>
            <person name="Vandamme P."/>
            <person name="Holcombe H.R."/>
            <person name="Paster B.J."/>
            <person name="Fox J.G."/>
        </authorList>
    </citation>
    <scope>NUCLEOTIDE SEQUENCE [LARGE SCALE GENOMIC DNA]</scope>
    <source>
        <strain evidence="16 17">MIT 97-6194</strain>
    </source>
</reference>
<evidence type="ECO:0000256" key="7">
    <source>
        <dbReference type="ARBA" id="ARBA00022840"/>
    </source>
</evidence>
<dbReference type="Proteomes" id="UP000029714">
    <property type="component" value="Unassembled WGS sequence"/>
</dbReference>
<evidence type="ECO:0000256" key="10">
    <source>
        <dbReference type="ARBA" id="ARBA00050184"/>
    </source>
</evidence>
<dbReference type="EC" id="6.1.1.17" evidence="12"/>
<comment type="caution">
    <text evidence="12">Lacks conserved residue(s) required for the propagation of feature annotation.</text>
</comment>
<dbReference type="InterPro" id="IPR020058">
    <property type="entry name" value="Glu/Gln-tRNA-synth_Ib_cat-dom"/>
</dbReference>
<feature type="short sequence motif" description="'HIGH' region" evidence="12">
    <location>
        <begin position="12"/>
        <end position="22"/>
    </location>
</feature>
<sequence>MESTTIITRFAPSPTGHLHIGGLRTALYNYIYARAKKGKFLLRIEDTDTKRNSKEALDGILEAFKWVGLDYDSPTLFQSQRTQIYQEYADKLLKDGKAYYCYLTKEELEKIRESRAANHAELTRKYRDFTGTPPADIKPSVRIKAPLSGNVSFIDGIKGEISFAASEVDDFVILRSDGTPTYNFVVAIDDALSGITDLMRGDDHISNTPKQIVVYNALGFHIPRFYHIPMICNEKGQKLSKRDGALSVLEYRAAGILPAALLNFLFRLGFSYGDKEIFSMSEMQECFNPNEINSKASACNFSKLFWLNSEYIKALSVVELSDLLGLNDLDSMLGGDFKNDRITALFEEIKPRVNNLVDFKKGVGEVILTPMIGNENGVKFVESILDSNKSCDLKDSKLAPALYDKAMKEKLFSATHEALLVETLKDFSDSLFEIDSIKSVESGKDLIHNFSKNIESKFKEAGLKPSVFMQSLRFALLGQKGGIDLGAALFILGKTEVQFRTNKHLQIILKTWS</sequence>
<keyword evidence="4 12" id="KW-0963">Cytoplasm</keyword>
<dbReference type="GO" id="GO:0006424">
    <property type="term" value="P:glutamyl-tRNA aminoacylation"/>
    <property type="evidence" value="ECO:0007669"/>
    <property type="project" value="UniProtKB-UniRule"/>
</dbReference>
<evidence type="ECO:0000313" key="15">
    <source>
        <dbReference type="EMBL" id="MWV68945.1"/>
    </source>
</evidence>
<evidence type="ECO:0000313" key="16">
    <source>
        <dbReference type="EMBL" id="TLD92204.1"/>
    </source>
</evidence>
<comment type="catalytic activity">
    <reaction evidence="10">
        <text>tRNA(Glu) + L-glutamate + ATP = L-glutamyl-tRNA(Gln) + AMP + diphosphate</text>
        <dbReference type="Rhea" id="RHEA:51156"/>
        <dbReference type="Rhea" id="RHEA-COMP:9663"/>
        <dbReference type="Rhea" id="RHEA-COMP:9684"/>
        <dbReference type="ChEBI" id="CHEBI:29985"/>
        <dbReference type="ChEBI" id="CHEBI:30616"/>
        <dbReference type="ChEBI" id="CHEBI:33019"/>
        <dbReference type="ChEBI" id="CHEBI:78442"/>
        <dbReference type="ChEBI" id="CHEBI:78520"/>
        <dbReference type="ChEBI" id="CHEBI:456215"/>
    </reaction>
</comment>
<dbReference type="InterPro" id="IPR033910">
    <property type="entry name" value="GluRS_core"/>
</dbReference>
<evidence type="ECO:0000259" key="14">
    <source>
        <dbReference type="Pfam" id="PF19269"/>
    </source>
</evidence>
<dbReference type="PRINTS" id="PR00987">
    <property type="entry name" value="TRNASYNTHGLU"/>
</dbReference>
<dbReference type="RefSeq" id="WP_034573076.1">
    <property type="nucleotide sequence ID" value="NZ_JRMP02000022.1"/>
</dbReference>
<proteinExistence type="inferred from homology"/>
<dbReference type="GO" id="GO:0005524">
    <property type="term" value="F:ATP binding"/>
    <property type="evidence" value="ECO:0007669"/>
    <property type="project" value="UniProtKB-UniRule"/>
</dbReference>
<dbReference type="FunFam" id="3.40.50.620:FF:000007">
    <property type="entry name" value="Glutamate--tRNA ligase"/>
    <property type="match status" value="1"/>
</dbReference>
<dbReference type="EMBL" id="JRMP02000022">
    <property type="protein sequence ID" value="TLD92204.1"/>
    <property type="molecule type" value="Genomic_DNA"/>
</dbReference>
<comment type="subunit">
    <text evidence="3 12">Monomer.</text>
</comment>
<dbReference type="SUPFAM" id="SSF48163">
    <property type="entry name" value="An anticodon-binding domain of class I aminoacyl-tRNA synthetases"/>
    <property type="match status" value="1"/>
</dbReference>
<organism evidence="16 17">
    <name type="scientific">Helicobacter saguini</name>
    <dbReference type="NCBI Taxonomy" id="1548018"/>
    <lineage>
        <taxon>Bacteria</taxon>
        <taxon>Pseudomonadati</taxon>
        <taxon>Campylobacterota</taxon>
        <taxon>Epsilonproteobacteria</taxon>
        <taxon>Campylobacterales</taxon>
        <taxon>Helicobacteraceae</taxon>
        <taxon>Helicobacter</taxon>
    </lineage>
</organism>
<feature type="domain" description="Aminoacyl-tRNA synthetase class I anticodon-binding" evidence="14">
    <location>
        <begin position="400"/>
        <end position="502"/>
    </location>
</feature>
<dbReference type="NCBIfam" id="TIGR00464">
    <property type="entry name" value="gltX_bact"/>
    <property type="match status" value="1"/>
</dbReference>
<dbReference type="PROSITE" id="PS00178">
    <property type="entry name" value="AA_TRNA_LIGASE_I"/>
    <property type="match status" value="1"/>
</dbReference>
<dbReference type="InterPro" id="IPR004527">
    <property type="entry name" value="Glu-tRNA-ligase_bac/mito"/>
</dbReference>
<gene>
    <name evidence="12 16" type="primary">gltX</name>
    <name evidence="15" type="ORF">DCO61_02610</name>
    <name evidence="16" type="ORF">LS64_010660</name>
</gene>
<evidence type="ECO:0000256" key="2">
    <source>
        <dbReference type="ARBA" id="ARBA00007894"/>
    </source>
</evidence>
<dbReference type="CDD" id="cd00808">
    <property type="entry name" value="GluRS_core"/>
    <property type="match status" value="1"/>
</dbReference>
<dbReference type="InterPro" id="IPR049940">
    <property type="entry name" value="GluQ/Sye"/>
</dbReference>
<evidence type="ECO:0000256" key="12">
    <source>
        <dbReference type="HAMAP-Rule" id="MF_00022"/>
    </source>
</evidence>
<keyword evidence="9 12" id="KW-0030">Aminoacyl-tRNA synthetase</keyword>
<evidence type="ECO:0000256" key="6">
    <source>
        <dbReference type="ARBA" id="ARBA00022741"/>
    </source>
</evidence>
<dbReference type="Pfam" id="PF19269">
    <property type="entry name" value="Anticodon_2"/>
    <property type="match status" value="1"/>
</dbReference>
<evidence type="ECO:0000256" key="9">
    <source>
        <dbReference type="ARBA" id="ARBA00023146"/>
    </source>
</evidence>
<comment type="function">
    <text evidence="12">Catalyzes the attachment of glutamate to tRNA(Glu) in a two-step reaction: glutamate is first activated by ATP to form Glu-AMP and then transferred to the acceptor end of tRNA(Glu).</text>
</comment>
<dbReference type="GO" id="GO:0000049">
    <property type="term" value="F:tRNA binding"/>
    <property type="evidence" value="ECO:0007669"/>
    <property type="project" value="InterPro"/>
</dbReference>
<dbReference type="SUPFAM" id="SSF52374">
    <property type="entry name" value="Nucleotidylyl transferase"/>
    <property type="match status" value="1"/>
</dbReference>
<dbReference type="OrthoDB" id="9807503at2"/>
<evidence type="ECO:0000313" key="18">
    <source>
        <dbReference type="Proteomes" id="UP000477070"/>
    </source>
</evidence>
<reference evidence="16" key="3">
    <citation type="submission" date="2018-04" db="EMBL/GenBank/DDBJ databases">
        <authorList>
            <person name="Sheh A."/>
            <person name="Shen Z."/>
            <person name="Mannion A.J."/>
            <person name="Fox J.G."/>
        </authorList>
    </citation>
    <scope>NUCLEOTIDE SEQUENCE</scope>
    <source>
        <strain evidence="16">MIT 97-6194</strain>
    </source>
</reference>
<dbReference type="InterPro" id="IPR045462">
    <property type="entry name" value="aa-tRNA-synth_I_cd-bd"/>
</dbReference>
<keyword evidence="5 12" id="KW-0436">Ligase</keyword>
<keyword evidence="17" id="KW-1185">Reference proteome</keyword>
<dbReference type="InterPro" id="IPR000924">
    <property type="entry name" value="Glu/Gln-tRNA-synth"/>
</dbReference>
<evidence type="ECO:0000256" key="3">
    <source>
        <dbReference type="ARBA" id="ARBA00011245"/>
    </source>
</evidence>
<keyword evidence="6 12" id="KW-0547">Nucleotide-binding</keyword>
<evidence type="ECO:0000256" key="11">
    <source>
        <dbReference type="ARBA" id="ARBA00054667"/>
    </source>
</evidence>
<evidence type="ECO:0000259" key="13">
    <source>
        <dbReference type="Pfam" id="PF00749"/>
    </source>
</evidence>
<dbReference type="InterPro" id="IPR001412">
    <property type="entry name" value="aa-tRNA-synth_I_CS"/>
</dbReference>
<dbReference type="Pfam" id="PF00749">
    <property type="entry name" value="tRNA-synt_1c"/>
    <property type="match status" value="1"/>
</dbReference>
<dbReference type="InterPro" id="IPR014729">
    <property type="entry name" value="Rossmann-like_a/b/a_fold"/>
</dbReference>
<protein>
    <recommendedName>
        <fullName evidence="12">Glutamate--tRNA ligase</fullName>
        <ecNumber evidence="12">6.1.1.17</ecNumber>
    </recommendedName>
    <alternativeName>
        <fullName evidence="12">Glutamyl-tRNA synthetase</fullName>
        <shortName evidence="12">GluRS</shortName>
    </alternativeName>
</protein>
<dbReference type="PANTHER" id="PTHR43311:SF2">
    <property type="entry name" value="GLUTAMATE--TRNA LIGASE, MITOCHONDRIAL-RELATED"/>
    <property type="match status" value="1"/>
</dbReference>
<evidence type="ECO:0000256" key="1">
    <source>
        <dbReference type="ARBA" id="ARBA00004496"/>
    </source>
</evidence>
<dbReference type="EMBL" id="QBIU01000001">
    <property type="protein sequence ID" value="MWV68945.1"/>
    <property type="molecule type" value="Genomic_DNA"/>
</dbReference>
<dbReference type="HAMAP" id="MF_00022">
    <property type="entry name" value="Glu_tRNA_synth_type1"/>
    <property type="match status" value="1"/>
</dbReference>
<dbReference type="GO" id="GO:0004818">
    <property type="term" value="F:glutamate-tRNA ligase activity"/>
    <property type="evidence" value="ECO:0007669"/>
    <property type="project" value="UniProtKB-UniRule"/>
</dbReference>
<reference evidence="16 17" key="1">
    <citation type="journal article" date="2014" name="Genome Announc.">
        <title>Draft genome sequences of eight enterohepatic helicobacter species isolated from both laboratory and wild rodents.</title>
        <authorList>
            <person name="Sheh A."/>
            <person name="Shen Z."/>
            <person name="Fox J.G."/>
        </authorList>
    </citation>
    <scope>NUCLEOTIDE SEQUENCE [LARGE SCALE GENOMIC DNA]</scope>
    <source>
        <strain evidence="16 17">MIT 97-6194</strain>
    </source>
</reference>
<accession>A0A347VRX8</accession>
<dbReference type="PANTHER" id="PTHR43311">
    <property type="entry name" value="GLUTAMATE--TRNA LIGASE"/>
    <property type="match status" value="1"/>
</dbReference>
<keyword evidence="7 12" id="KW-0067">ATP-binding</keyword>
<name>A0A347VRX8_9HELI</name>
<comment type="caution">
    <text evidence="16">The sequence shown here is derived from an EMBL/GenBank/DDBJ whole genome shotgun (WGS) entry which is preliminary data.</text>
</comment>
<dbReference type="Proteomes" id="UP000477070">
    <property type="component" value="Unassembled WGS sequence"/>
</dbReference>
<feature type="short sequence motif" description="'KMSKS' region" evidence="12">
    <location>
        <begin position="238"/>
        <end position="242"/>
    </location>
</feature>
<dbReference type="GO" id="GO:0005829">
    <property type="term" value="C:cytosol"/>
    <property type="evidence" value="ECO:0007669"/>
    <property type="project" value="TreeGrafter"/>
</dbReference>
<evidence type="ECO:0000256" key="4">
    <source>
        <dbReference type="ARBA" id="ARBA00022490"/>
    </source>
</evidence>
<comment type="catalytic activity">
    <reaction evidence="12">
        <text>tRNA(Glu) + L-glutamate + ATP = L-glutamyl-tRNA(Glu) + AMP + diphosphate</text>
        <dbReference type="Rhea" id="RHEA:23540"/>
        <dbReference type="Rhea" id="RHEA-COMP:9663"/>
        <dbReference type="Rhea" id="RHEA-COMP:9680"/>
        <dbReference type="ChEBI" id="CHEBI:29985"/>
        <dbReference type="ChEBI" id="CHEBI:30616"/>
        <dbReference type="ChEBI" id="CHEBI:33019"/>
        <dbReference type="ChEBI" id="CHEBI:78442"/>
        <dbReference type="ChEBI" id="CHEBI:78520"/>
        <dbReference type="ChEBI" id="CHEBI:456215"/>
        <dbReference type="EC" id="6.1.1.17"/>
    </reaction>
</comment>
<comment type="subcellular location">
    <subcellularLocation>
        <location evidence="1 12">Cytoplasm</location>
    </subcellularLocation>
</comment>
<dbReference type="Gene3D" id="3.40.50.620">
    <property type="entry name" value="HUPs"/>
    <property type="match status" value="1"/>
</dbReference>
<reference evidence="15 18" key="4">
    <citation type="submission" date="2019-12" db="EMBL/GenBank/DDBJ databases">
        <title>Multi-Generational Helicobacter saguini Isolates.</title>
        <authorList>
            <person name="Mannion A."/>
            <person name="Shen Z."/>
            <person name="Fox J.G."/>
        </authorList>
    </citation>
    <scope>NUCLEOTIDE SEQUENCE [LARGE SCALE GENOMIC DNA]</scope>
    <source>
        <strain evidence="15">16-048</strain>
        <strain evidence="18">16-048 (F4)</strain>
    </source>
</reference>
<comment type="function">
    <text evidence="11">Aminoacylates tRNA(Gln) with glutamate. Does not aminoacylate tRNA(Glu).</text>
</comment>
<dbReference type="Gene3D" id="1.10.10.350">
    <property type="match status" value="1"/>
</dbReference>
<comment type="similarity">
    <text evidence="2 12">Belongs to the class-I aminoacyl-tRNA synthetase family. Glutamate--tRNA ligase type 1 subfamily.</text>
</comment>
<evidence type="ECO:0000313" key="17">
    <source>
        <dbReference type="Proteomes" id="UP000029714"/>
    </source>
</evidence>
<evidence type="ECO:0000256" key="5">
    <source>
        <dbReference type="ARBA" id="ARBA00022598"/>
    </source>
</evidence>
<dbReference type="InterPro" id="IPR008925">
    <property type="entry name" value="aa_tRNA-synth_I_cd-bd_sf"/>
</dbReference>
<dbReference type="InterPro" id="IPR020751">
    <property type="entry name" value="aa-tRNA-synth_I_codon-bd_sub2"/>
</dbReference>
<dbReference type="GO" id="GO:0008270">
    <property type="term" value="F:zinc ion binding"/>
    <property type="evidence" value="ECO:0007669"/>
    <property type="project" value="InterPro"/>
</dbReference>
<evidence type="ECO:0000256" key="8">
    <source>
        <dbReference type="ARBA" id="ARBA00022917"/>
    </source>
</evidence>
<keyword evidence="8 12" id="KW-0648">Protein biosynthesis</keyword>
<dbReference type="STRING" id="1548018.LS64_11050"/>
<dbReference type="AlphaFoldDB" id="A0A347VRX8"/>
<feature type="binding site" evidence="12">
    <location>
        <position position="241"/>
    </location>
    <ligand>
        <name>ATP</name>
        <dbReference type="ChEBI" id="CHEBI:30616"/>
    </ligand>
</feature>
<feature type="domain" description="Glutamyl/glutaminyl-tRNA synthetase class Ib catalytic" evidence="13">
    <location>
        <begin position="6"/>
        <end position="306"/>
    </location>
</feature>